<reference evidence="3" key="2">
    <citation type="submission" date="2024-04" db="EMBL/GenBank/DDBJ databases">
        <authorList>
            <person name="Chen Y."/>
            <person name="Shah S."/>
            <person name="Dougan E. K."/>
            <person name="Thang M."/>
            <person name="Chan C."/>
        </authorList>
    </citation>
    <scope>NUCLEOTIDE SEQUENCE [LARGE SCALE GENOMIC DNA]</scope>
</reference>
<evidence type="ECO:0000256" key="1">
    <source>
        <dbReference type="SAM" id="MobiDB-lite"/>
    </source>
</evidence>
<keyword evidence="5" id="KW-1185">Reference proteome</keyword>
<dbReference type="EMBL" id="CAMXCT030004776">
    <property type="protein sequence ID" value="CAL4797623.1"/>
    <property type="molecule type" value="Genomic_DNA"/>
</dbReference>
<dbReference type="AlphaFoldDB" id="A0A9P1DHJ0"/>
<dbReference type="EMBL" id="CAMXCT020004776">
    <property type="protein sequence ID" value="CAL1163686.1"/>
    <property type="molecule type" value="Genomic_DNA"/>
</dbReference>
<evidence type="ECO:0000313" key="5">
    <source>
        <dbReference type="Proteomes" id="UP001152797"/>
    </source>
</evidence>
<dbReference type="EMBL" id="CAMXCT010004776">
    <property type="protein sequence ID" value="CAI4010311.1"/>
    <property type="molecule type" value="Genomic_DNA"/>
</dbReference>
<reference evidence="2" key="1">
    <citation type="submission" date="2022-10" db="EMBL/GenBank/DDBJ databases">
        <authorList>
            <person name="Chen Y."/>
            <person name="Dougan E. K."/>
            <person name="Chan C."/>
            <person name="Rhodes N."/>
            <person name="Thang M."/>
        </authorList>
    </citation>
    <scope>NUCLEOTIDE SEQUENCE</scope>
</reference>
<name>A0A9P1DHJ0_9DINO</name>
<comment type="caution">
    <text evidence="2">The sequence shown here is derived from an EMBL/GenBank/DDBJ whole genome shotgun (WGS) entry which is preliminary data.</text>
</comment>
<organism evidence="2">
    <name type="scientific">Cladocopium goreaui</name>
    <dbReference type="NCBI Taxonomy" id="2562237"/>
    <lineage>
        <taxon>Eukaryota</taxon>
        <taxon>Sar</taxon>
        <taxon>Alveolata</taxon>
        <taxon>Dinophyceae</taxon>
        <taxon>Suessiales</taxon>
        <taxon>Symbiodiniaceae</taxon>
        <taxon>Cladocopium</taxon>
    </lineage>
</organism>
<protein>
    <submittedName>
        <fullName evidence="4">HECT domain-containing protein</fullName>
    </submittedName>
</protein>
<evidence type="ECO:0000313" key="3">
    <source>
        <dbReference type="EMBL" id="CAL1163686.1"/>
    </source>
</evidence>
<evidence type="ECO:0000313" key="2">
    <source>
        <dbReference type="EMBL" id="CAI4010311.1"/>
    </source>
</evidence>
<evidence type="ECO:0000313" key="4">
    <source>
        <dbReference type="EMBL" id="CAL4797623.1"/>
    </source>
</evidence>
<feature type="region of interest" description="Disordered" evidence="1">
    <location>
        <begin position="1"/>
        <end position="59"/>
    </location>
</feature>
<proteinExistence type="predicted"/>
<gene>
    <name evidence="2" type="ORF">C1SCF055_LOCUS35589</name>
</gene>
<accession>A0A9P1DHJ0</accession>
<dbReference type="Proteomes" id="UP001152797">
    <property type="component" value="Unassembled WGS sequence"/>
</dbReference>
<sequence>MDYSSSSRSRKSRTSSSSSRSRKARTSSSSSRSRSPRAKQKASSSGAQRSRPSPLRGRLWGFDVNKYDGNWKGATVDFFRRLQRSDPKDPPFGTYHTVRDEDGLYHSTLQLTDKARAAARLKKLQYKGEGARTIKAAELSATRVLWDDPCIREQAAKLRQRLKAALTMVHTFCLAIDFCLWKFTLSPQDVKNWPAYLLTLLKGFDSDISHQASIREAIEWRARWKDEEKEVLRQALGEMQEEGKDLPPVKRPLNKLLRFFTGSFKQPVEGCLESSHKLKEMIAESVVSEDFAIE</sequence>